<comment type="caution">
    <text evidence="1">The sequence shown here is derived from an EMBL/GenBank/DDBJ whole genome shotgun (WGS) entry which is preliminary data.</text>
</comment>
<name>A0A4C1UK86_EUMVA</name>
<dbReference type="EMBL" id="BGZK01000181">
    <property type="protein sequence ID" value="GBP26507.1"/>
    <property type="molecule type" value="Genomic_DNA"/>
</dbReference>
<evidence type="ECO:0000313" key="2">
    <source>
        <dbReference type="Proteomes" id="UP000299102"/>
    </source>
</evidence>
<protein>
    <submittedName>
        <fullName evidence="1">Uncharacterized protein</fullName>
    </submittedName>
</protein>
<dbReference type="AlphaFoldDB" id="A0A4C1UK86"/>
<evidence type="ECO:0000313" key="1">
    <source>
        <dbReference type="EMBL" id="GBP26507.1"/>
    </source>
</evidence>
<organism evidence="1 2">
    <name type="scientific">Eumeta variegata</name>
    <name type="common">Bagworm moth</name>
    <name type="synonym">Eumeta japonica</name>
    <dbReference type="NCBI Taxonomy" id="151549"/>
    <lineage>
        <taxon>Eukaryota</taxon>
        <taxon>Metazoa</taxon>
        <taxon>Ecdysozoa</taxon>
        <taxon>Arthropoda</taxon>
        <taxon>Hexapoda</taxon>
        <taxon>Insecta</taxon>
        <taxon>Pterygota</taxon>
        <taxon>Neoptera</taxon>
        <taxon>Endopterygota</taxon>
        <taxon>Lepidoptera</taxon>
        <taxon>Glossata</taxon>
        <taxon>Ditrysia</taxon>
        <taxon>Tineoidea</taxon>
        <taxon>Psychidae</taxon>
        <taxon>Oiketicinae</taxon>
        <taxon>Eumeta</taxon>
    </lineage>
</organism>
<dbReference type="Proteomes" id="UP000299102">
    <property type="component" value="Unassembled WGS sequence"/>
</dbReference>
<reference evidence="1 2" key="1">
    <citation type="journal article" date="2019" name="Commun. Biol.">
        <title>The bagworm genome reveals a unique fibroin gene that provides high tensile strength.</title>
        <authorList>
            <person name="Kono N."/>
            <person name="Nakamura H."/>
            <person name="Ohtoshi R."/>
            <person name="Tomita M."/>
            <person name="Numata K."/>
            <person name="Arakawa K."/>
        </authorList>
    </citation>
    <scope>NUCLEOTIDE SEQUENCE [LARGE SCALE GENOMIC DNA]</scope>
</reference>
<gene>
    <name evidence="1" type="ORF">EVAR_86009_1</name>
</gene>
<sequence>MYNSWVYKNEICIPNPQIDPFLKAIIYKSSFNKNACTLRIIRPRFFRRRLVGQLFNIKKTLQPVRVRLRRRRDLAQPRDVTWTTSYTNRAEPGCWSFINSKSYKSGRGILHEIGRVRASTIVGGARAPCALAHAAALVSRPRRQEPRRTAFSFVTGYSDARESWCRRTVGGRLQESFTGAETVVLDFLSAPAQAQRVSRSAHHNIKQLKAASRHFPTPRHSPCRSKLRRRHKTRIPSWNCGSFLDRFNVLYIKILEKLIGQFASAEDLNPNLLARECSIPWPPAPETSSLIIRGAE</sequence>
<proteinExistence type="predicted"/>
<keyword evidence="2" id="KW-1185">Reference proteome</keyword>
<accession>A0A4C1UK86</accession>